<evidence type="ECO:0000313" key="3">
    <source>
        <dbReference type="Proteomes" id="UP000194236"/>
    </source>
</evidence>
<accession>A0A1Y3BKG3</accession>
<dbReference type="OrthoDB" id="6510318at2759"/>
<gene>
    <name evidence="2" type="ORF">BLA29_011108</name>
</gene>
<proteinExistence type="predicted"/>
<keyword evidence="3" id="KW-1185">Reference proteome</keyword>
<name>A0A1Y3BKG3_EURMA</name>
<comment type="caution">
    <text evidence="2">The sequence shown here is derived from an EMBL/GenBank/DDBJ whole genome shotgun (WGS) entry which is preliminary data.</text>
</comment>
<sequence length="189" mass="22070">MPPNLVPIISTTSRFKRRGMPQLSRKSFTVEDVYFDVDDEENDIGVHSETYRSSLWIYIGRKEELNIWNNLNRAVLNRSTQESSHRGKQFRFPRTDANKDQNNNGNRNSSTTTDTNSISISTTQSESEESTVSERNFRQRYETVTHRLIHRKASIELYRRILDQTFSMCTACSGEFSIFNSNNFFLSFK</sequence>
<dbReference type="Proteomes" id="UP000194236">
    <property type="component" value="Unassembled WGS sequence"/>
</dbReference>
<evidence type="ECO:0000313" key="2">
    <source>
        <dbReference type="EMBL" id="OTF81450.1"/>
    </source>
</evidence>
<feature type="region of interest" description="Disordered" evidence="1">
    <location>
        <begin position="78"/>
        <end position="135"/>
    </location>
</feature>
<organism evidence="2 3">
    <name type="scientific">Euroglyphus maynei</name>
    <name type="common">Mayne's house dust mite</name>
    <dbReference type="NCBI Taxonomy" id="6958"/>
    <lineage>
        <taxon>Eukaryota</taxon>
        <taxon>Metazoa</taxon>
        <taxon>Ecdysozoa</taxon>
        <taxon>Arthropoda</taxon>
        <taxon>Chelicerata</taxon>
        <taxon>Arachnida</taxon>
        <taxon>Acari</taxon>
        <taxon>Acariformes</taxon>
        <taxon>Sarcoptiformes</taxon>
        <taxon>Astigmata</taxon>
        <taxon>Psoroptidia</taxon>
        <taxon>Analgoidea</taxon>
        <taxon>Pyroglyphidae</taxon>
        <taxon>Pyroglyphinae</taxon>
        <taxon>Euroglyphus</taxon>
    </lineage>
</organism>
<dbReference type="AlphaFoldDB" id="A0A1Y3BKG3"/>
<dbReference type="EMBL" id="MUJZ01013544">
    <property type="protein sequence ID" value="OTF81450.1"/>
    <property type="molecule type" value="Genomic_DNA"/>
</dbReference>
<protein>
    <submittedName>
        <fullName evidence="2">Uncharacterized protein</fullName>
    </submittedName>
</protein>
<reference evidence="2 3" key="1">
    <citation type="submission" date="2017-03" db="EMBL/GenBank/DDBJ databases">
        <title>Genome Survey of Euroglyphus maynei.</title>
        <authorList>
            <person name="Arlian L.G."/>
            <person name="Morgan M.S."/>
            <person name="Rider S.D."/>
        </authorList>
    </citation>
    <scope>NUCLEOTIDE SEQUENCE [LARGE SCALE GENOMIC DNA]</scope>
    <source>
        <strain evidence="2">Arlian Lab</strain>
        <tissue evidence="2">Whole body</tissue>
    </source>
</reference>
<feature type="compositionally biased region" description="Low complexity" evidence="1">
    <location>
        <begin position="100"/>
        <end position="125"/>
    </location>
</feature>
<evidence type="ECO:0000256" key="1">
    <source>
        <dbReference type="SAM" id="MobiDB-lite"/>
    </source>
</evidence>